<dbReference type="UniPathway" id="UPA00241">
    <property type="reaction ID" value="UER00356"/>
</dbReference>
<dbReference type="PROSITE" id="PS51219">
    <property type="entry name" value="DPCK"/>
    <property type="match status" value="1"/>
</dbReference>
<evidence type="ECO:0000256" key="2">
    <source>
        <dbReference type="ARBA" id="ARBA00022741"/>
    </source>
</evidence>
<keyword evidence="4 5" id="KW-0173">Coenzyme A biosynthesis</keyword>
<keyword evidence="2 5" id="KW-0547">Nucleotide-binding</keyword>
<evidence type="ECO:0000256" key="3">
    <source>
        <dbReference type="ARBA" id="ARBA00022840"/>
    </source>
</evidence>
<keyword evidence="5" id="KW-0808">Transferase</keyword>
<dbReference type="InterPro" id="IPR027417">
    <property type="entry name" value="P-loop_NTPase"/>
</dbReference>
<comment type="function">
    <text evidence="5">Catalyzes the phosphorylation of the 3'-hydroxyl group of dephosphocoenzyme A to form coenzyme A.</text>
</comment>
<protein>
    <recommendedName>
        <fullName evidence="5 6">Dephospho-CoA kinase</fullName>
        <ecNumber evidence="5 6">2.7.1.24</ecNumber>
    </recommendedName>
    <alternativeName>
        <fullName evidence="5">Dephosphocoenzyme A kinase</fullName>
    </alternativeName>
</protein>
<dbReference type="GO" id="GO:0004140">
    <property type="term" value="F:dephospho-CoA kinase activity"/>
    <property type="evidence" value="ECO:0007669"/>
    <property type="project" value="UniProtKB-UniRule"/>
</dbReference>
<dbReference type="EMBL" id="AP018005">
    <property type="protein sequence ID" value="BBB14624.1"/>
    <property type="molecule type" value="Genomic_DNA"/>
</dbReference>
<evidence type="ECO:0000256" key="5">
    <source>
        <dbReference type="HAMAP-Rule" id="MF_00376"/>
    </source>
</evidence>
<dbReference type="PANTHER" id="PTHR10695:SF46">
    <property type="entry name" value="BIFUNCTIONAL COENZYME A SYNTHASE-RELATED"/>
    <property type="match status" value="1"/>
</dbReference>
<accession>A0A2Z5UT59</accession>
<comment type="pathway">
    <text evidence="5">Cofactor biosynthesis; coenzyme A biosynthesis; CoA from (R)-pantothenate: step 5/5.</text>
</comment>
<keyword evidence="3 5" id="KW-0067">ATP-binding</keyword>
<evidence type="ECO:0000256" key="1">
    <source>
        <dbReference type="ARBA" id="ARBA00009018"/>
    </source>
</evidence>
<dbReference type="EC" id="2.7.1.24" evidence="5 6"/>
<gene>
    <name evidence="5 7" type="primary">coaE</name>
    <name evidence="7" type="ORF">RVIR1_00820</name>
</gene>
<keyword evidence="5 7" id="KW-0418">Kinase</keyword>
<organism evidence="7 8">
    <name type="scientific">Candidatus Rickettsiella viridis</name>
    <dbReference type="NCBI Taxonomy" id="676208"/>
    <lineage>
        <taxon>Bacteria</taxon>
        <taxon>Pseudomonadati</taxon>
        <taxon>Pseudomonadota</taxon>
        <taxon>Gammaproteobacteria</taxon>
        <taxon>Legionellales</taxon>
        <taxon>Coxiellaceae</taxon>
        <taxon>Rickettsiella</taxon>
    </lineage>
</organism>
<evidence type="ECO:0000313" key="7">
    <source>
        <dbReference type="EMBL" id="BBB14624.1"/>
    </source>
</evidence>
<feature type="binding site" evidence="5">
    <location>
        <begin position="11"/>
        <end position="16"/>
    </location>
    <ligand>
        <name>ATP</name>
        <dbReference type="ChEBI" id="CHEBI:30616"/>
    </ligand>
</feature>
<keyword evidence="8" id="KW-1185">Reference proteome</keyword>
<dbReference type="GO" id="GO:0015937">
    <property type="term" value="P:coenzyme A biosynthetic process"/>
    <property type="evidence" value="ECO:0007669"/>
    <property type="project" value="UniProtKB-UniRule"/>
</dbReference>
<proteinExistence type="inferred from homology"/>
<dbReference type="PANTHER" id="PTHR10695">
    <property type="entry name" value="DEPHOSPHO-COA KINASE-RELATED"/>
    <property type="match status" value="1"/>
</dbReference>
<dbReference type="CDD" id="cd02022">
    <property type="entry name" value="DPCK"/>
    <property type="match status" value="1"/>
</dbReference>
<dbReference type="HAMAP" id="MF_00376">
    <property type="entry name" value="Dephospho_CoA_kinase"/>
    <property type="match status" value="1"/>
</dbReference>
<evidence type="ECO:0000256" key="4">
    <source>
        <dbReference type="ARBA" id="ARBA00022993"/>
    </source>
</evidence>
<keyword evidence="5" id="KW-0963">Cytoplasm</keyword>
<reference evidence="7 8" key="1">
    <citation type="submission" date="2017-03" db="EMBL/GenBank/DDBJ databases">
        <title>The genome sequence of Candidatus Rickettsiella viridis.</title>
        <authorList>
            <person name="Nikoh N."/>
            <person name="Tsuchida T."/>
            <person name="Yamaguchi K."/>
            <person name="Maeda T."/>
            <person name="Shigenobu S."/>
            <person name="Fukatsu T."/>
        </authorList>
    </citation>
    <scope>NUCLEOTIDE SEQUENCE [LARGE SCALE GENOMIC DNA]</scope>
    <source>
        <strain evidence="7 8">Ap-RA04</strain>
    </source>
</reference>
<dbReference type="SUPFAM" id="SSF52540">
    <property type="entry name" value="P-loop containing nucleoside triphosphate hydrolases"/>
    <property type="match status" value="1"/>
</dbReference>
<dbReference type="GO" id="GO:0005737">
    <property type="term" value="C:cytoplasm"/>
    <property type="evidence" value="ECO:0007669"/>
    <property type="project" value="UniProtKB-SubCell"/>
</dbReference>
<dbReference type="InterPro" id="IPR001977">
    <property type="entry name" value="Depp_CoAkinase"/>
</dbReference>
<dbReference type="Gene3D" id="3.40.50.300">
    <property type="entry name" value="P-loop containing nucleotide triphosphate hydrolases"/>
    <property type="match status" value="1"/>
</dbReference>
<sequence length="227" mass="25655">MFAIALTGGIASGKSTVARCFSDLGVMVIDADQIAHEMLCDPEVLQQVIAYFGPSVLSTDKQLHRPSLREIIFSDSKARDFLEQLLHPLIYKQIQASIQTVKSNYCLVVIPLLFEERTTRLLKEKPVSGITVELNRIMLVTASKALQIQRAQQRDQVKKEQIDAILSVQSSVNESFNKADDIIYNKTTLSDLRQSTARFHRMYLAFADAKNIVLEQSAFLRYYLALK</sequence>
<comment type="catalytic activity">
    <reaction evidence="5">
        <text>3'-dephospho-CoA + ATP = ADP + CoA + H(+)</text>
        <dbReference type="Rhea" id="RHEA:18245"/>
        <dbReference type="ChEBI" id="CHEBI:15378"/>
        <dbReference type="ChEBI" id="CHEBI:30616"/>
        <dbReference type="ChEBI" id="CHEBI:57287"/>
        <dbReference type="ChEBI" id="CHEBI:57328"/>
        <dbReference type="ChEBI" id="CHEBI:456216"/>
        <dbReference type="EC" id="2.7.1.24"/>
    </reaction>
</comment>
<comment type="subcellular location">
    <subcellularLocation>
        <location evidence="5">Cytoplasm</location>
    </subcellularLocation>
</comment>
<evidence type="ECO:0000313" key="8">
    <source>
        <dbReference type="Proteomes" id="UP000282483"/>
    </source>
</evidence>
<dbReference type="RefSeq" id="WP_126322149.1">
    <property type="nucleotide sequence ID" value="NZ_AP018005.1"/>
</dbReference>
<dbReference type="GO" id="GO:0005524">
    <property type="term" value="F:ATP binding"/>
    <property type="evidence" value="ECO:0007669"/>
    <property type="project" value="UniProtKB-UniRule"/>
</dbReference>
<dbReference type="Proteomes" id="UP000282483">
    <property type="component" value="Chromosome"/>
</dbReference>
<dbReference type="OrthoDB" id="9812943at2"/>
<evidence type="ECO:0000256" key="6">
    <source>
        <dbReference type="NCBIfam" id="TIGR00152"/>
    </source>
</evidence>
<dbReference type="AlphaFoldDB" id="A0A2Z5UT59"/>
<dbReference type="Pfam" id="PF01121">
    <property type="entry name" value="CoaE"/>
    <property type="match status" value="1"/>
</dbReference>
<dbReference type="NCBIfam" id="TIGR00152">
    <property type="entry name" value="dephospho-CoA kinase"/>
    <property type="match status" value="1"/>
</dbReference>
<dbReference type="KEGG" id="rvi:RVIR1_00820"/>
<comment type="similarity">
    <text evidence="1 5">Belongs to the CoaE family.</text>
</comment>
<name>A0A2Z5UT59_9COXI</name>